<organism evidence="8 9">
    <name type="scientific">Leptospirillum ferriphilum YSK</name>
    <dbReference type="NCBI Taxonomy" id="1441628"/>
    <lineage>
        <taxon>Bacteria</taxon>
        <taxon>Pseudomonadati</taxon>
        <taxon>Nitrospirota</taxon>
        <taxon>Nitrospiria</taxon>
        <taxon>Nitrospirales</taxon>
        <taxon>Nitrospiraceae</taxon>
        <taxon>Leptospirillum</taxon>
    </lineage>
</organism>
<dbReference type="RefSeq" id="WP_014961977.1">
    <property type="nucleotide sequence ID" value="NZ_CP007243.1"/>
</dbReference>
<dbReference type="Pfam" id="PF00719">
    <property type="entry name" value="Pyrophosphatase"/>
    <property type="match status" value="1"/>
</dbReference>
<dbReference type="HAMAP" id="MF_00209">
    <property type="entry name" value="Inorganic_PPase"/>
    <property type="match status" value="1"/>
</dbReference>
<keyword evidence="4 7" id="KW-0378">Hydrolase</keyword>
<comment type="subunit">
    <text evidence="7">Homohexamer.</text>
</comment>
<dbReference type="GO" id="GO:0005737">
    <property type="term" value="C:cytoplasm"/>
    <property type="evidence" value="ECO:0007669"/>
    <property type="project" value="UniProtKB-SubCell"/>
</dbReference>
<keyword evidence="9" id="KW-1185">Reference proteome</keyword>
<dbReference type="Gene3D" id="3.90.80.10">
    <property type="entry name" value="Inorganic pyrophosphatase"/>
    <property type="match status" value="1"/>
</dbReference>
<evidence type="ECO:0000256" key="3">
    <source>
        <dbReference type="ARBA" id="ARBA00022723"/>
    </source>
</evidence>
<dbReference type="KEGG" id="lfp:Y981_11860"/>
<dbReference type="PANTHER" id="PTHR10286">
    <property type="entry name" value="INORGANIC PYROPHOSPHATASE"/>
    <property type="match status" value="1"/>
</dbReference>
<keyword evidence="2 7" id="KW-0963">Cytoplasm</keyword>
<dbReference type="EMBL" id="CP007243">
    <property type="protein sequence ID" value="AIA31177.1"/>
    <property type="molecule type" value="Genomic_DNA"/>
</dbReference>
<dbReference type="FunFam" id="3.90.80.10:FF:000003">
    <property type="entry name" value="Inorganic pyrophosphatase"/>
    <property type="match status" value="1"/>
</dbReference>
<dbReference type="SUPFAM" id="SSF50324">
    <property type="entry name" value="Inorganic pyrophosphatase"/>
    <property type="match status" value="1"/>
</dbReference>
<keyword evidence="3 7" id="KW-0479">Metal-binding</keyword>
<proteinExistence type="inferred from homology"/>
<evidence type="ECO:0000313" key="9">
    <source>
        <dbReference type="Proteomes" id="UP000027059"/>
    </source>
</evidence>
<dbReference type="CDD" id="cd00412">
    <property type="entry name" value="pyrophosphatase"/>
    <property type="match status" value="1"/>
</dbReference>
<feature type="binding site" evidence="7">
    <location>
        <position position="72"/>
    </location>
    <ligand>
        <name>Mg(2+)</name>
        <dbReference type="ChEBI" id="CHEBI:18420"/>
        <label>1</label>
    </ligand>
</feature>
<feature type="binding site" evidence="7">
    <location>
        <position position="104"/>
    </location>
    <ligand>
        <name>Mg(2+)</name>
        <dbReference type="ChEBI" id="CHEBI:18420"/>
        <label>1</label>
    </ligand>
</feature>
<dbReference type="EC" id="3.6.1.1" evidence="7"/>
<evidence type="ECO:0000256" key="1">
    <source>
        <dbReference type="ARBA" id="ARBA00001946"/>
    </source>
</evidence>
<accession>A0A059Y138</accession>
<dbReference type="InterPro" id="IPR036649">
    <property type="entry name" value="Pyrophosphatase_sf"/>
</dbReference>
<feature type="binding site" evidence="7">
    <location>
        <position position="31"/>
    </location>
    <ligand>
        <name>substrate</name>
    </ligand>
</feature>
<reference evidence="9" key="1">
    <citation type="submission" date="2014-02" db="EMBL/GenBank/DDBJ databases">
        <title>Complete genome sequence and comparative genomic analysis of the nitrogen-fixing bacterium Leptospirillum ferriphilum YSK.</title>
        <authorList>
            <person name="Guo X."/>
            <person name="Yin H."/>
            <person name="Liang Y."/>
            <person name="Hu Q."/>
            <person name="Ma L."/>
            <person name="Xiao Y."/>
            <person name="Zhang X."/>
            <person name="Qiu G."/>
            <person name="Liu X."/>
        </authorList>
    </citation>
    <scope>NUCLEOTIDE SEQUENCE [LARGE SCALE GENOMIC DNA]</scope>
    <source>
        <strain evidence="9">YSK</strain>
    </source>
</reference>
<evidence type="ECO:0000256" key="7">
    <source>
        <dbReference type="HAMAP-Rule" id="MF_00209"/>
    </source>
</evidence>
<dbReference type="AlphaFoldDB" id="A0A059Y138"/>
<sequence>MFNPWHDLSLGENFPHEFDALIEIPYGSRVKYEMDKDSGLIRVDRILHSAVYYPANYGLIPGTYCEDGDPMDVFVFGEDPIFPGVVARIRPVGILRMVDGGEKDDKILAVLAKDPLFSLYRHVEDVPPHLLKKIERFLEDYKILENKSVKVNGIEGNAEAKKALLESRESYLKNRDALIRKT</sequence>
<feature type="binding site" evidence="7">
    <location>
        <position position="57"/>
    </location>
    <ligand>
        <name>substrate</name>
    </ligand>
</feature>
<gene>
    <name evidence="7" type="primary">ppa</name>
    <name evidence="8" type="ORF">Y981_11860</name>
</gene>
<dbReference type="Proteomes" id="UP000027059">
    <property type="component" value="Chromosome"/>
</dbReference>
<reference evidence="8 9" key="2">
    <citation type="journal article" date="2015" name="Biomed. Res. Int.">
        <title>Effects of Arsenite Resistance on the Growth and Functional Gene Expression of Leptospirillum ferriphilum and Acidithiobacillus thiooxidans in Pure Culture and Coculture.</title>
        <authorList>
            <person name="Jiang H."/>
            <person name="Liang Y."/>
            <person name="Yin H."/>
            <person name="Xiao Y."/>
            <person name="Guo X."/>
            <person name="Xu Y."/>
            <person name="Hu Q."/>
            <person name="Liu H."/>
            <person name="Liu X."/>
        </authorList>
    </citation>
    <scope>NUCLEOTIDE SEQUENCE [LARGE SCALE GENOMIC DNA]</scope>
    <source>
        <strain evidence="8 9">YSK</strain>
    </source>
</reference>
<dbReference type="PROSITE" id="PS00387">
    <property type="entry name" value="PPASE"/>
    <property type="match status" value="1"/>
</dbReference>
<evidence type="ECO:0000256" key="4">
    <source>
        <dbReference type="ARBA" id="ARBA00022801"/>
    </source>
</evidence>
<comment type="similarity">
    <text evidence="7">Belongs to the PPase family.</text>
</comment>
<evidence type="ECO:0000256" key="5">
    <source>
        <dbReference type="ARBA" id="ARBA00022842"/>
    </source>
</evidence>
<feature type="binding site" evidence="7">
    <location>
        <position position="45"/>
    </location>
    <ligand>
        <name>substrate</name>
    </ligand>
</feature>
<evidence type="ECO:0000313" key="8">
    <source>
        <dbReference type="EMBL" id="AIA31177.1"/>
    </source>
</evidence>
<dbReference type="GO" id="GO:0004427">
    <property type="term" value="F:inorganic diphosphate phosphatase activity"/>
    <property type="evidence" value="ECO:0007669"/>
    <property type="project" value="UniProtKB-UniRule"/>
</dbReference>
<evidence type="ECO:0000256" key="6">
    <source>
        <dbReference type="ARBA" id="ARBA00047820"/>
    </source>
</evidence>
<comment type="function">
    <text evidence="7">Catalyzes the hydrolysis of inorganic pyrophosphate (PPi) forming two phosphate ions.</text>
</comment>
<comment type="subcellular location">
    <subcellularLocation>
        <location evidence="7">Cytoplasm</location>
    </subcellularLocation>
</comment>
<comment type="cofactor">
    <cofactor evidence="1 7">
        <name>Mg(2+)</name>
        <dbReference type="ChEBI" id="CHEBI:18420"/>
    </cofactor>
</comment>
<comment type="catalytic activity">
    <reaction evidence="6 7">
        <text>diphosphate + H2O = 2 phosphate + H(+)</text>
        <dbReference type="Rhea" id="RHEA:24576"/>
        <dbReference type="ChEBI" id="CHEBI:15377"/>
        <dbReference type="ChEBI" id="CHEBI:15378"/>
        <dbReference type="ChEBI" id="CHEBI:33019"/>
        <dbReference type="ChEBI" id="CHEBI:43474"/>
        <dbReference type="EC" id="3.6.1.1"/>
    </reaction>
</comment>
<dbReference type="InterPro" id="IPR008162">
    <property type="entry name" value="Pyrophosphatase"/>
</dbReference>
<feature type="binding site" evidence="7">
    <location>
        <position position="67"/>
    </location>
    <ligand>
        <name>Mg(2+)</name>
        <dbReference type="ChEBI" id="CHEBI:18420"/>
        <label>1</label>
    </ligand>
</feature>
<feature type="binding site" evidence="7">
    <location>
        <position position="141"/>
    </location>
    <ligand>
        <name>substrate</name>
    </ligand>
</feature>
<protein>
    <recommendedName>
        <fullName evidence="7">Inorganic pyrophosphatase</fullName>
        <ecNumber evidence="7">3.6.1.1</ecNumber>
    </recommendedName>
    <alternativeName>
        <fullName evidence="7">Pyrophosphate phospho-hydrolase</fullName>
        <shortName evidence="7">PPase</shortName>
    </alternativeName>
</protein>
<evidence type="ECO:0000256" key="2">
    <source>
        <dbReference type="ARBA" id="ARBA00022490"/>
    </source>
</evidence>
<keyword evidence="5 7" id="KW-0460">Magnesium</keyword>
<dbReference type="GO" id="GO:0000287">
    <property type="term" value="F:magnesium ion binding"/>
    <property type="evidence" value="ECO:0007669"/>
    <property type="project" value="UniProtKB-UniRule"/>
</dbReference>
<dbReference type="HOGENOM" id="CLU_073198_1_2_0"/>
<feature type="binding site" evidence="7">
    <location>
        <position position="72"/>
    </location>
    <ligand>
        <name>Mg(2+)</name>
        <dbReference type="ChEBI" id="CHEBI:18420"/>
        <label>2</label>
    </ligand>
</feature>
<dbReference type="GO" id="GO:0006796">
    <property type="term" value="P:phosphate-containing compound metabolic process"/>
    <property type="evidence" value="ECO:0007669"/>
    <property type="project" value="InterPro"/>
</dbReference>
<name>A0A059Y138_9BACT</name>